<proteinExistence type="predicted"/>
<keyword evidence="1" id="KW-0472">Membrane</keyword>
<dbReference type="Proteomes" id="UP001195914">
    <property type="component" value="Unassembled WGS sequence"/>
</dbReference>
<dbReference type="AlphaFoldDB" id="A0AAD9GJR6"/>
<reference evidence="2" key="2">
    <citation type="submission" date="2021-05" db="EMBL/GenBank/DDBJ databases">
        <authorList>
            <person name="Pain A."/>
        </authorList>
    </citation>
    <scope>NUCLEOTIDE SEQUENCE</scope>
    <source>
        <strain evidence="2">1802A</strain>
    </source>
</reference>
<keyword evidence="3" id="KW-1185">Reference proteome</keyword>
<protein>
    <submittedName>
        <fullName evidence="2">Uncharacterized protein</fullName>
    </submittedName>
</protein>
<feature type="transmembrane region" description="Helical" evidence="1">
    <location>
        <begin position="308"/>
        <end position="330"/>
    </location>
</feature>
<evidence type="ECO:0000256" key="1">
    <source>
        <dbReference type="SAM" id="Phobius"/>
    </source>
</evidence>
<gene>
    <name evidence="2" type="ORF">X943_001417</name>
</gene>
<feature type="transmembrane region" description="Helical" evidence="1">
    <location>
        <begin position="17"/>
        <end position="35"/>
    </location>
</feature>
<name>A0AAD9GJR6_BABDI</name>
<sequence length="441" mass="50468">MQEELATFSRVLPKRTATVYFILFLSTMIMSITLLNMSDKVFRDYTSCHGNKEYDISIFMVLISLQFILLLFKVDGKKEVADNGSDINLPLFQRLDRDGHLFANKKLKGHLGFMEKRLLPPDAFTRVVCHALTPNGSNASSPRPPAGRPIVSQSIVPSVSDMSRTDSLGAAEVDGRRNSDHVDRLPSPCQHSFTNYSICWNSLWMLFYHLIIFMGIHATLLASRIHGAIELNKHALETCSHLWDHFPLGLWSPRMRYPLFSENTFFLTYLSCTSFELIVRKSADASYVRNFFRFQFLKECRLFGTMKIILQCLIFMYGGFVVSMSMVYGYGSPMHIVSGFSLGMMTLWINAALTQLLQLSHMSTSTLDLNWLWSILSALNFWICGLLFYISVYGIPFTAPYIYLQIAAWIPLLILTKQKGKMIFAWNTSRMRYVLSSERTL</sequence>
<keyword evidence="1" id="KW-1133">Transmembrane helix</keyword>
<feature type="transmembrane region" description="Helical" evidence="1">
    <location>
        <begin position="56"/>
        <end position="74"/>
    </location>
</feature>
<dbReference type="EMBL" id="JAHBMH010000007">
    <property type="protein sequence ID" value="KAK1939598.1"/>
    <property type="molecule type" value="Genomic_DNA"/>
</dbReference>
<accession>A0AAD9GJR6</accession>
<comment type="caution">
    <text evidence="2">The sequence shown here is derived from an EMBL/GenBank/DDBJ whole genome shotgun (WGS) entry which is preliminary data.</text>
</comment>
<feature type="transmembrane region" description="Helical" evidence="1">
    <location>
        <begin position="398"/>
        <end position="415"/>
    </location>
</feature>
<keyword evidence="1" id="KW-0812">Transmembrane</keyword>
<evidence type="ECO:0000313" key="2">
    <source>
        <dbReference type="EMBL" id="KAK1939598.1"/>
    </source>
</evidence>
<evidence type="ECO:0000313" key="3">
    <source>
        <dbReference type="Proteomes" id="UP001195914"/>
    </source>
</evidence>
<feature type="transmembrane region" description="Helical" evidence="1">
    <location>
        <begin position="336"/>
        <end position="357"/>
    </location>
</feature>
<feature type="transmembrane region" description="Helical" evidence="1">
    <location>
        <begin position="369"/>
        <end position="392"/>
    </location>
</feature>
<reference evidence="2" key="1">
    <citation type="journal article" date="2014" name="Nucleic Acids Res.">
        <title>The evolutionary dynamics of variant antigen genes in Babesia reveal a history of genomic innovation underlying host-parasite interaction.</title>
        <authorList>
            <person name="Jackson A.P."/>
            <person name="Otto T.D."/>
            <person name="Darby A."/>
            <person name="Ramaprasad A."/>
            <person name="Xia D."/>
            <person name="Echaide I.E."/>
            <person name="Farber M."/>
            <person name="Gahlot S."/>
            <person name="Gamble J."/>
            <person name="Gupta D."/>
            <person name="Gupta Y."/>
            <person name="Jackson L."/>
            <person name="Malandrin L."/>
            <person name="Malas T.B."/>
            <person name="Moussa E."/>
            <person name="Nair M."/>
            <person name="Reid A.J."/>
            <person name="Sanders M."/>
            <person name="Sharma J."/>
            <person name="Tracey A."/>
            <person name="Quail M.A."/>
            <person name="Weir W."/>
            <person name="Wastling J.M."/>
            <person name="Hall N."/>
            <person name="Willadsen P."/>
            <person name="Lingelbach K."/>
            <person name="Shiels B."/>
            <person name="Tait A."/>
            <person name="Berriman M."/>
            <person name="Allred D.R."/>
            <person name="Pain A."/>
        </authorList>
    </citation>
    <scope>NUCLEOTIDE SEQUENCE</scope>
    <source>
        <strain evidence="2">1802A</strain>
    </source>
</reference>
<feature type="transmembrane region" description="Helical" evidence="1">
    <location>
        <begin position="203"/>
        <end position="223"/>
    </location>
</feature>
<organism evidence="2 3">
    <name type="scientific">Babesia divergens</name>
    <dbReference type="NCBI Taxonomy" id="32595"/>
    <lineage>
        <taxon>Eukaryota</taxon>
        <taxon>Sar</taxon>
        <taxon>Alveolata</taxon>
        <taxon>Apicomplexa</taxon>
        <taxon>Aconoidasida</taxon>
        <taxon>Piroplasmida</taxon>
        <taxon>Babesiidae</taxon>
        <taxon>Babesia</taxon>
    </lineage>
</organism>